<evidence type="ECO:0000313" key="3">
    <source>
        <dbReference type="Proteomes" id="UP001223720"/>
    </source>
</evidence>
<name>A0AAX3WG88_METEX</name>
<feature type="transmembrane region" description="Helical" evidence="1">
    <location>
        <begin position="33"/>
        <end position="57"/>
    </location>
</feature>
<evidence type="ECO:0000313" key="2">
    <source>
        <dbReference type="EMBL" id="WHQ70568.1"/>
    </source>
</evidence>
<proteinExistence type="predicted"/>
<reference evidence="2" key="1">
    <citation type="journal article" date="2022" name="Biotechnol. Bioprocess Eng.">
        <title>Pan-genome Analysis Reveals Comparative Genomic Features of Central Metabolic Pathways in Methylorubrum extorquens.</title>
        <authorList>
            <person name="Lee G.M."/>
            <person name="Scott-Nevros Z.K."/>
            <person name="Lee S.-M."/>
            <person name="Kim D."/>
        </authorList>
    </citation>
    <scope>NUCLEOTIDE SEQUENCE</scope>
    <source>
        <strain evidence="2">ATCC 55366</strain>
    </source>
</reference>
<gene>
    <name evidence="2" type="ORF">KEC54_02805</name>
</gene>
<keyword evidence="1" id="KW-0812">Transmembrane</keyword>
<dbReference type="RefSeq" id="WP_283535837.1">
    <property type="nucleotide sequence ID" value="NZ_CP073633.1"/>
</dbReference>
<accession>A0AAX3WG88</accession>
<keyword evidence="1" id="KW-1133">Transmembrane helix</keyword>
<evidence type="ECO:0000256" key="1">
    <source>
        <dbReference type="SAM" id="Phobius"/>
    </source>
</evidence>
<keyword evidence="1" id="KW-0472">Membrane</keyword>
<organism evidence="2 3">
    <name type="scientific">Methylorubrum extorquens</name>
    <name type="common">Methylobacterium dichloromethanicum</name>
    <name type="synonym">Methylobacterium extorquens</name>
    <dbReference type="NCBI Taxonomy" id="408"/>
    <lineage>
        <taxon>Bacteria</taxon>
        <taxon>Pseudomonadati</taxon>
        <taxon>Pseudomonadota</taxon>
        <taxon>Alphaproteobacteria</taxon>
        <taxon>Hyphomicrobiales</taxon>
        <taxon>Methylobacteriaceae</taxon>
        <taxon>Methylorubrum</taxon>
    </lineage>
</organism>
<dbReference type="EMBL" id="CP073633">
    <property type="protein sequence ID" value="WHQ70568.1"/>
    <property type="molecule type" value="Genomic_DNA"/>
</dbReference>
<protein>
    <submittedName>
        <fullName evidence="2">Uncharacterized protein</fullName>
    </submittedName>
</protein>
<dbReference type="Proteomes" id="UP001223720">
    <property type="component" value="Chromosome"/>
</dbReference>
<sequence length="58" mass="6066">MALRFGRIPDPGDELMQPQVDVSSRSEVAMPSLLMAFLGFAASTVGVVGIMTLLGTLA</sequence>
<dbReference type="AlphaFoldDB" id="A0AAX3WG88"/>